<evidence type="ECO:0000256" key="7">
    <source>
        <dbReference type="ARBA" id="ARBA00023008"/>
    </source>
</evidence>
<dbReference type="GO" id="GO:0009055">
    <property type="term" value="F:electron transfer activity"/>
    <property type="evidence" value="ECO:0007669"/>
    <property type="project" value="InterPro"/>
</dbReference>
<dbReference type="GO" id="GO:0042597">
    <property type="term" value="C:periplasmic space"/>
    <property type="evidence" value="ECO:0007669"/>
    <property type="project" value="UniProtKB-SubCell"/>
</dbReference>
<dbReference type="InterPro" id="IPR012745">
    <property type="entry name" value="Pseudoazurin"/>
</dbReference>
<dbReference type="CDD" id="cd04218">
    <property type="entry name" value="Pseudoazurin"/>
    <property type="match status" value="1"/>
</dbReference>
<organism evidence="12 13">
    <name type="scientific">Ferruginivarius sediminum</name>
    <dbReference type="NCBI Taxonomy" id="2661937"/>
    <lineage>
        <taxon>Bacteria</taxon>
        <taxon>Pseudomonadati</taxon>
        <taxon>Pseudomonadota</taxon>
        <taxon>Alphaproteobacteria</taxon>
        <taxon>Rhodospirillales</taxon>
        <taxon>Rhodospirillaceae</taxon>
        <taxon>Ferruginivarius</taxon>
    </lineage>
</organism>
<dbReference type="SUPFAM" id="SSF49503">
    <property type="entry name" value="Cupredoxins"/>
    <property type="match status" value="1"/>
</dbReference>
<reference evidence="12 13" key="1">
    <citation type="submission" date="2018-07" db="EMBL/GenBank/DDBJ databases">
        <title>Venubactetium sediminum gen. nov., sp. nov., isolated from a marine solar saltern.</title>
        <authorList>
            <person name="Wang S."/>
        </authorList>
    </citation>
    <scope>NUCLEOTIDE SEQUENCE [LARGE SCALE GENOMIC DNA]</scope>
    <source>
        <strain evidence="12 13">WD2A32</strain>
    </source>
</reference>
<evidence type="ECO:0000259" key="11">
    <source>
        <dbReference type="Pfam" id="PF00127"/>
    </source>
</evidence>
<evidence type="ECO:0000256" key="8">
    <source>
        <dbReference type="NCBIfam" id="TIGR02375"/>
    </source>
</evidence>
<dbReference type="InterPro" id="IPR001235">
    <property type="entry name" value="Copper_blue_Plastocyanin"/>
</dbReference>
<keyword evidence="3" id="KW-0813">Transport</keyword>
<feature type="chain" id="PRO_5016794357" description="Pseudoazurin" evidence="10">
    <location>
        <begin position="23"/>
        <end position="148"/>
    </location>
</feature>
<feature type="binding site" evidence="9">
    <location>
        <position position="104"/>
    </location>
    <ligand>
        <name>Cu cation</name>
        <dbReference type="ChEBI" id="CHEBI:23378"/>
    </ligand>
</feature>
<keyword evidence="13" id="KW-1185">Reference proteome</keyword>
<protein>
    <recommendedName>
        <fullName evidence="2 8">Pseudoazurin</fullName>
    </recommendedName>
</protein>
<evidence type="ECO:0000256" key="3">
    <source>
        <dbReference type="ARBA" id="ARBA00022448"/>
    </source>
</evidence>
<feature type="binding site" evidence="9">
    <location>
        <position position="109"/>
    </location>
    <ligand>
        <name>Cu cation</name>
        <dbReference type="ChEBI" id="CHEBI:23378"/>
    </ligand>
</feature>
<dbReference type="PRINTS" id="PR00155">
    <property type="entry name" value="AMICYANIN"/>
</dbReference>
<keyword evidence="6" id="KW-0249">Electron transport</keyword>
<comment type="cofactor">
    <cofactor evidence="9">
        <name>Cu cation</name>
        <dbReference type="ChEBI" id="CHEBI:23378"/>
    </cofactor>
    <text evidence="9">Binds 1 copper ion per subunit.</text>
</comment>
<sequence length="148" mass="15543">MRKMLTAACAAAALVAATPVMAKTVEVEMLNSGPNGEMMVFEPALVTIDPGDTVRFVATDKGHNAETIPGMLPDGAEPFKGKFNRDFEITFDAEGVYGYKCMPHYAMGMAGVVVVGDASVNLDAAKAAAAKAPGRAKTRFARMLGQVD</sequence>
<evidence type="ECO:0000313" key="13">
    <source>
        <dbReference type="Proteomes" id="UP000253941"/>
    </source>
</evidence>
<dbReference type="AlphaFoldDB" id="A0A369TC54"/>
<comment type="subcellular location">
    <subcellularLocation>
        <location evidence="1">Periplasm</location>
    </subcellularLocation>
</comment>
<dbReference type="InterPro" id="IPR002386">
    <property type="entry name" value="Amicyanin/Pseudoazurin"/>
</dbReference>
<evidence type="ECO:0000256" key="6">
    <source>
        <dbReference type="ARBA" id="ARBA00022982"/>
    </source>
</evidence>
<evidence type="ECO:0000256" key="2">
    <source>
        <dbReference type="ARBA" id="ARBA00016984"/>
    </source>
</evidence>
<gene>
    <name evidence="12" type="ORF">DRB17_06790</name>
</gene>
<dbReference type="PROSITE" id="PS00196">
    <property type="entry name" value="COPPER_BLUE"/>
    <property type="match status" value="1"/>
</dbReference>
<evidence type="ECO:0000256" key="9">
    <source>
        <dbReference type="PIRSR" id="PIRSR602386-1"/>
    </source>
</evidence>
<feature type="binding site" evidence="9">
    <location>
        <position position="63"/>
    </location>
    <ligand>
        <name>Cu cation</name>
        <dbReference type="ChEBI" id="CHEBI:23378"/>
    </ligand>
</feature>
<dbReference type="RefSeq" id="WP_114581433.1">
    <property type="nucleotide sequence ID" value="NZ_QPMH01000004.1"/>
</dbReference>
<feature type="binding site" evidence="9">
    <location>
        <position position="101"/>
    </location>
    <ligand>
        <name>Cu cation</name>
        <dbReference type="ChEBI" id="CHEBI:23378"/>
    </ligand>
</feature>
<evidence type="ECO:0000256" key="4">
    <source>
        <dbReference type="ARBA" id="ARBA00022723"/>
    </source>
</evidence>
<evidence type="ECO:0000256" key="5">
    <source>
        <dbReference type="ARBA" id="ARBA00022764"/>
    </source>
</evidence>
<dbReference type="Proteomes" id="UP000253941">
    <property type="component" value="Unassembled WGS sequence"/>
</dbReference>
<dbReference type="PRINTS" id="PR00156">
    <property type="entry name" value="COPPERBLUE"/>
</dbReference>
<dbReference type="InterPro" id="IPR008972">
    <property type="entry name" value="Cupredoxin"/>
</dbReference>
<dbReference type="GO" id="GO:0005507">
    <property type="term" value="F:copper ion binding"/>
    <property type="evidence" value="ECO:0007669"/>
    <property type="project" value="UniProtKB-UniRule"/>
</dbReference>
<dbReference type="NCBIfam" id="TIGR02375">
    <property type="entry name" value="pseudoazurin"/>
    <property type="match status" value="1"/>
</dbReference>
<dbReference type="InterPro" id="IPR000923">
    <property type="entry name" value="BlueCu_1"/>
</dbReference>
<dbReference type="InterPro" id="IPR028871">
    <property type="entry name" value="BlueCu_1_BS"/>
</dbReference>
<proteinExistence type="predicted"/>
<comment type="caution">
    <text evidence="12">The sequence shown here is derived from an EMBL/GenBank/DDBJ whole genome shotgun (WGS) entry which is preliminary data.</text>
</comment>
<feature type="signal peptide" evidence="10">
    <location>
        <begin position="1"/>
        <end position="22"/>
    </location>
</feature>
<keyword evidence="7 9" id="KW-0186">Copper</keyword>
<keyword evidence="5" id="KW-0574">Periplasm</keyword>
<keyword evidence="10" id="KW-0732">Signal</keyword>
<evidence type="ECO:0000313" key="12">
    <source>
        <dbReference type="EMBL" id="RDD62858.1"/>
    </source>
</evidence>
<dbReference type="Pfam" id="PF00127">
    <property type="entry name" value="Copper-bind"/>
    <property type="match status" value="1"/>
</dbReference>
<evidence type="ECO:0000256" key="10">
    <source>
        <dbReference type="SAM" id="SignalP"/>
    </source>
</evidence>
<feature type="domain" description="Blue (type 1) copper" evidence="11">
    <location>
        <begin position="28"/>
        <end position="115"/>
    </location>
</feature>
<dbReference type="Gene3D" id="2.60.40.420">
    <property type="entry name" value="Cupredoxins - blue copper proteins"/>
    <property type="match status" value="1"/>
</dbReference>
<accession>A0A369TC54</accession>
<dbReference type="EMBL" id="QPMH01000004">
    <property type="protein sequence ID" value="RDD62858.1"/>
    <property type="molecule type" value="Genomic_DNA"/>
</dbReference>
<name>A0A369TC54_9PROT</name>
<evidence type="ECO:0000256" key="1">
    <source>
        <dbReference type="ARBA" id="ARBA00004418"/>
    </source>
</evidence>
<keyword evidence="4 9" id="KW-0479">Metal-binding</keyword>